<dbReference type="InterPro" id="IPR036188">
    <property type="entry name" value="FAD/NAD-bd_sf"/>
</dbReference>
<comment type="similarity">
    <text evidence="4">Belongs to the FMO family.</text>
</comment>
<evidence type="ECO:0000256" key="4">
    <source>
        <dbReference type="RuleBase" id="RU361177"/>
    </source>
</evidence>
<evidence type="ECO:0000256" key="2">
    <source>
        <dbReference type="ARBA" id="ARBA00022827"/>
    </source>
</evidence>
<name>A0A0N5A1B5_PARTI</name>
<reference evidence="6" key="1">
    <citation type="submission" date="2017-02" db="UniProtKB">
        <authorList>
            <consortium name="WormBaseParasite"/>
        </authorList>
    </citation>
    <scope>IDENTIFICATION</scope>
</reference>
<dbReference type="STRING" id="131310.A0A0N5A1B5"/>
<keyword evidence="2 4" id="KW-0274">FAD</keyword>
<dbReference type="Proteomes" id="UP000038045">
    <property type="component" value="Unplaced"/>
</dbReference>
<evidence type="ECO:0000313" key="5">
    <source>
        <dbReference type="Proteomes" id="UP000038045"/>
    </source>
</evidence>
<evidence type="ECO:0000313" key="6">
    <source>
        <dbReference type="WBParaSite" id="PTRK_0001541400.1"/>
    </source>
</evidence>
<dbReference type="GO" id="GO:0050660">
    <property type="term" value="F:flavin adenine dinucleotide binding"/>
    <property type="evidence" value="ECO:0007669"/>
    <property type="project" value="InterPro"/>
</dbReference>
<keyword evidence="4" id="KW-0503">Monooxygenase</keyword>
<dbReference type="PRINTS" id="PR00370">
    <property type="entry name" value="FMOXYGENASE"/>
</dbReference>
<dbReference type="AlphaFoldDB" id="A0A0N5A1B5"/>
<proteinExistence type="inferred from homology"/>
<dbReference type="PANTHER" id="PTHR36520">
    <property type="entry name" value="PROTEIN CBG13000-RELATED"/>
    <property type="match status" value="1"/>
</dbReference>
<protein>
    <recommendedName>
        <fullName evidence="4">Flavin-containing monooxygenase</fullName>
        <ecNumber evidence="4">1.-.-.-</ecNumber>
    </recommendedName>
</protein>
<dbReference type="EC" id="1.-.-.-" evidence="4"/>
<dbReference type="PANTHER" id="PTHR36520:SF4">
    <property type="entry name" value="DUF3421 DOMAIN-CONTAINING PROTEIN"/>
    <property type="match status" value="1"/>
</dbReference>
<sequence length="662" mass="75863">MLQEENEKNGNEIEEPLKRICIIGGGARGICCLKRYTKLKCHVDLYEAEDELFNSRRVGTSKSNVFDGELASMPTIVLQYYNVSFKKNDSFPTQQEVLEYLENYCKTVKGFIKFNHRVIKTEYIKEDNNWNVTIERGNDKEKITLKYDIILVCSGRKDKPFIPNILKQYKGNLLHSKDYKNPLLYKNKRVGIIGNDIKKVISIAESLIGVAEKVYFLDVTFLHKNFKKNTFPESFVNVCALQYKIEFKGDVFYFKGEENNGIQLDTLISATGYQLNYPFLEHEEFFDYDNKRTEVKDLILDLVHYSFCNSLFFIGQYDHEELFKFHQLEVETSINIIEGRCNFRKLGTLRMALESFRNQTEDNNESSFPEELNDLPYNAFYYNNKLTQLTTNKEIKELGNVSWKITKTYLNFFTYVKKQYNSFEIRIRRQAFPPNPAPFQKREEDYNLPPFYNPYPGRDASSLSPIFPFTSTFNNGLDVNPGTRITVDGNLNVPILGWGMWDYRGGVRTGRPNTRVGFGALGRPTNIFKLSPETIETLAKDVNFNKAREEIPSIPVAVLPGNFVPLRCKPPLCNPFVHNAAFGVDVEPGDDYMFDAGIDFPLPLAPGGVGVRFPLSGGVNVGSDPLVISYGHGMGPVVPPNFERKSVRDMKRKSLLGHVQNN</sequence>
<dbReference type="Gene3D" id="3.50.50.60">
    <property type="entry name" value="FAD/NAD(P)-binding domain"/>
    <property type="match status" value="2"/>
</dbReference>
<keyword evidence="5" id="KW-1185">Reference proteome</keyword>
<keyword evidence="1 4" id="KW-0285">Flavoprotein</keyword>
<dbReference type="GO" id="GO:0004499">
    <property type="term" value="F:N,N-dimethylaniline monooxygenase activity"/>
    <property type="evidence" value="ECO:0007669"/>
    <property type="project" value="InterPro"/>
</dbReference>
<dbReference type="SUPFAM" id="SSF51905">
    <property type="entry name" value="FAD/NAD(P)-binding domain"/>
    <property type="match status" value="1"/>
</dbReference>
<evidence type="ECO:0000256" key="3">
    <source>
        <dbReference type="ARBA" id="ARBA00023002"/>
    </source>
</evidence>
<dbReference type="Pfam" id="PF00743">
    <property type="entry name" value="FMO-like"/>
    <property type="match status" value="1"/>
</dbReference>
<accession>A0A0N5A1B5</accession>
<keyword evidence="3 4" id="KW-0560">Oxidoreductase</keyword>
<dbReference type="InterPro" id="IPR000960">
    <property type="entry name" value="Flavin_mOase"/>
</dbReference>
<organism evidence="5 6">
    <name type="scientific">Parastrongyloides trichosuri</name>
    <name type="common">Possum-specific nematode worm</name>
    <dbReference type="NCBI Taxonomy" id="131310"/>
    <lineage>
        <taxon>Eukaryota</taxon>
        <taxon>Metazoa</taxon>
        <taxon>Ecdysozoa</taxon>
        <taxon>Nematoda</taxon>
        <taxon>Chromadorea</taxon>
        <taxon>Rhabditida</taxon>
        <taxon>Tylenchina</taxon>
        <taxon>Panagrolaimomorpha</taxon>
        <taxon>Strongyloidoidea</taxon>
        <taxon>Strongyloididae</taxon>
        <taxon>Parastrongyloides</taxon>
    </lineage>
</organism>
<evidence type="ECO:0000256" key="1">
    <source>
        <dbReference type="ARBA" id="ARBA00022630"/>
    </source>
</evidence>
<dbReference type="GO" id="GO:0050661">
    <property type="term" value="F:NADP binding"/>
    <property type="evidence" value="ECO:0007669"/>
    <property type="project" value="InterPro"/>
</dbReference>
<dbReference type="WBParaSite" id="PTRK_0001541400.1">
    <property type="protein sequence ID" value="PTRK_0001541400.1"/>
    <property type="gene ID" value="PTRK_0001541400"/>
</dbReference>
<comment type="cofactor">
    <cofactor evidence="4">
        <name>FAD</name>
        <dbReference type="ChEBI" id="CHEBI:57692"/>
    </cofactor>
</comment>
<dbReference type="InterPro" id="IPR020946">
    <property type="entry name" value="Flavin_mOase-like"/>
</dbReference>